<dbReference type="EMBL" id="PVEO01000003">
    <property type="protein sequence ID" value="PQV49652.1"/>
    <property type="molecule type" value="Genomic_DNA"/>
</dbReference>
<evidence type="ECO:0000256" key="1">
    <source>
        <dbReference type="SAM" id="Phobius"/>
    </source>
</evidence>
<keyword evidence="1" id="KW-0812">Transmembrane</keyword>
<keyword evidence="1" id="KW-0472">Membrane</keyword>
<organism evidence="2 3">
    <name type="scientific">Jejuia pallidilutea</name>
    <dbReference type="NCBI Taxonomy" id="504487"/>
    <lineage>
        <taxon>Bacteria</taxon>
        <taxon>Pseudomonadati</taxon>
        <taxon>Bacteroidota</taxon>
        <taxon>Flavobacteriia</taxon>
        <taxon>Flavobacteriales</taxon>
        <taxon>Flavobacteriaceae</taxon>
        <taxon>Jejuia</taxon>
    </lineage>
</organism>
<comment type="caution">
    <text evidence="2">The sequence shown here is derived from an EMBL/GenBank/DDBJ whole genome shotgun (WGS) entry which is preliminary data.</text>
</comment>
<feature type="transmembrane region" description="Helical" evidence="1">
    <location>
        <begin position="77"/>
        <end position="95"/>
    </location>
</feature>
<feature type="transmembrane region" description="Helical" evidence="1">
    <location>
        <begin position="101"/>
        <end position="124"/>
    </location>
</feature>
<protein>
    <recommendedName>
        <fullName evidence="4">Polysaccharide biosynthesis protein</fullName>
    </recommendedName>
</protein>
<feature type="transmembrane region" description="Helical" evidence="1">
    <location>
        <begin position="239"/>
        <end position="258"/>
    </location>
</feature>
<proteinExistence type="predicted"/>
<reference evidence="2 3" key="1">
    <citation type="submission" date="2018-02" db="EMBL/GenBank/DDBJ databases">
        <title>Genomic Encyclopedia of Archaeal and Bacterial Type Strains, Phase II (KMG-II): from individual species to whole genera.</title>
        <authorList>
            <person name="Goeker M."/>
        </authorList>
    </citation>
    <scope>NUCLEOTIDE SEQUENCE [LARGE SCALE GENOMIC DNA]</scope>
    <source>
        <strain evidence="2 3">DSM 21165</strain>
    </source>
</reference>
<gene>
    <name evidence="2" type="ORF">CLV33_103290</name>
</gene>
<evidence type="ECO:0000313" key="2">
    <source>
        <dbReference type="EMBL" id="PQV49652.1"/>
    </source>
</evidence>
<dbReference type="AlphaFoldDB" id="A0A362X480"/>
<feature type="transmembrane region" description="Helical" evidence="1">
    <location>
        <begin position="33"/>
        <end position="57"/>
    </location>
</feature>
<name>A0A362X480_9FLAO</name>
<feature type="transmembrane region" description="Helical" evidence="1">
    <location>
        <begin position="158"/>
        <end position="175"/>
    </location>
</feature>
<accession>A0A362X480</accession>
<evidence type="ECO:0008006" key="4">
    <source>
        <dbReference type="Google" id="ProtNLM"/>
    </source>
</evidence>
<dbReference type="Proteomes" id="UP000251545">
    <property type="component" value="Unassembled WGS sequence"/>
</dbReference>
<evidence type="ECO:0000313" key="3">
    <source>
        <dbReference type="Proteomes" id="UP000251545"/>
    </source>
</evidence>
<feature type="transmembrane region" description="Helical" evidence="1">
    <location>
        <begin position="369"/>
        <end position="389"/>
    </location>
</feature>
<feature type="transmembrane region" description="Helical" evidence="1">
    <location>
        <begin position="279"/>
        <end position="298"/>
    </location>
</feature>
<feature type="transmembrane region" description="Helical" evidence="1">
    <location>
        <begin position="310"/>
        <end position="330"/>
    </location>
</feature>
<feature type="transmembrane region" description="Helical" evidence="1">
    <location>
        <begin position="342"/>
        <end position="363"/>
    </location>
</feature>
<feature type="transmembrane region" description="Helical" evidence="1">
    <location>
        <begin position="131"/>
        <end position="152"/>
    </location>
</feature>
<keyword evidence="1" id="KW-1133">Transmembrane helix</keyword>
<feature type="transmembrane region" description="Helical" evidence="1">
    <location>
        <begin position="196"/>
        <end position="219"/>
    </location>
</feature>
<sequence>MALSYFDKAIIFLLPLLVLYLFGEKEIYVSIEYIYSITIVAIPLLDLGLSGYFFYAYREADNKNEVLEVFTNFFKRLYILIGFVGLIFIAVHYLVFPFENLILFIVYRVLFVLATTFLASYFRLINKPQKVVFITILSNTLSLLFLFFYFFLNYDFSLWLIFIGQILFSSIYFFKCLKDVLVSINKKLKVLYTAKILKDTILFSWPNIIQTFLLLYISNYGKINALTKMPIDDGVLLSLVQRFSMLIFLTHSSVWAFLVKDIYVEKNVLHIRKSILYKYLILLSFALFMVVIIASFLLSYNYVGNSLYRSLKISFLIIGQTFLGCIYAYLEVHYGRENKNIIKLYLAIFGALIFVTILVLLQIDFLERISIAMFASTLVSLLLSMFILYKRNYKMV</sequence>